<evidence type="ECO:0000256" key="14">
    <source>
        <dbReference type="ARBA" id="ARBA00023128"/>
    </source>
</evidence>
<feature type="domain" description="NADH:quinone oxidoreductase/Mrp antiporter transmembrane" evidence="18">
    <location>
        <begin position="117"/>
        <end position="400"/>
    </location>
</feature>
<dbReference type="EMBL" id="KX907845">
    <property type="protein sequence ID" value="ARO34939.1"/>
    <property type="molecule type" value="Genomic_DNA"/>
</dbReference>
<comment type="subcellular location">
    <subcellularLocation>
        <location evidence="2 17">Mitochondrion membrane</location>
        <topology evidence="2 17">Multi-pass membrane protein</topology>
    </subcellularLocation>
</comment>
<feature type="domain" description="NADH:ubiquinone oxidoreductase chain 4 N-terminal" evidence="19">
    <location>
        <begin position="1"/>
        <end position="112"/>
    </location>
</feature>
<dbReference type="PANTHER" id="PTHR43507:SF20">
    <property type="entry name" value="NADH-UBIQUINONE OXIDOREDUCTASE CHAIN 4"/>
    <property type="match status" value="1"/>
</dbReference>
<organism evidence="20">
    <name type="scientific">Pachycephus cruentatus</name>
    <dbReference type="NCBI Taxonomy" id="1090886"/>
    <lineage>
        <taxon>Eukaryota</taxon>
        <taxon>Metazoa</taxon>
        <taxon>Ecdysozoa</taxon>
        <taxon>Arthropoda</taxon>
        <taxon>Hexapoda</taxon>
        <taxon>Insecta</taxon>
        <taxon>Pterygota</taxon>
        <taxon>Neoptera</taxon>
        <taxon>Endopterygota</taxon>
        <taxon>Hymenoptera</taxon>
        <taxon>Cephoidea</taxon>
        <taxon>Cephidae</taxon>
        <taxon>Pachycephus</taxon>
    </lineage>
</organism>
<evidence type="ECO:0000256" key="3">
    <source>
        <dbReference type="ARBA" id="ARBA00009025"/>
    </source>
</evidence>
<feature type="transmembrane region" description="Helical" evidence="17">
    <location>
        <begin position="377"/>
        <end position="399"/>
    </location>
</feature>
<sequence length="452" mass="52758">MMKYFFFILLMMLMFMISSSFKMMMNIIFQNLILIIMMVFFFEFSFVGLNLIEFYSLGNSYGLDFFSYWMVNLSMWIIILMMMASMSVVKLQKFLFLFIMNLLSMLLLLMMTFSHLNFLGFYILFEASLIPTLFLIMGWGYQVERIQAGVYMMLYTLFASLPFLLMLIYLYKSMYSLDMIFLNIMKIKIDNMFMYFIMLFAFLVKMPMFMVHVWLPKAHVEAPVSGSMILAGVMLKLGGYGIYRVIFMIEGCQEYNLYILVFSMVGGILLSLVCLLQLDMKSLVAYSSVVHMSLVIGGLFSSEYIGVQGAYLMMIAHGLCSSGLFCMVNLFYERSMSRSLLINKGMLVYSPSMMMMWFLLCMYNMSAPPSLNLLSEIYLLISLVSWSYFLIVMLMILLFISSCYSLYLYSYVCYGKSLMLFSFFSFSVRDYVMILMHLIPLNLIILKIDILF</sequence>
<comment type="function">
    <text evidence="17">Core subunit of the mitochondrial membrane respiratory chain NADH dehydrogenase (Complex I) which catalyzes electron transfer from NADH through the respiratory chain, using ubiquinone as an electron acceptor. Essential for the catalytic activity and assembly of complex I.</text>
</comment>
<dbReference type="GO" id="GO:0048039">
    <property type="term" value="F:ubiquinone binding"/>
    <property type="evidence" value="ECO:0007669"/>
    <property type="project" value="TreeGrafter"/>
</dbReference>
<keyword evidence="15 17" id="KW-0472">Membrane</keyword>
<gene>
    <name evidence="20" type="primary">ND4</name>
</gene>
<evidence type="ECO:0000256" key="9">
    <source>
        <dbReference type="ARBA" id="ARBA00022967"/>
    </source>
</evidence>
<dbReference type="AlphaFoldDB" id="A0A1W6Q5C9"/>
<keyword evidence="7 17" id="KW-0679">Respiratory chain</keyword>
<dbReference type="Pfam" id="PF00361">
    <property type="entry name" value="Proton_antipo_M"/>
    <property type="match status" value="1"/>
</dbReference>
<evidence type="ECO:0000256" key="1">
    <source>
        <dbReference type="ARBA" id="ARBA00003257"/>
    </source>
</evidence>
<geneLocation type="mitochondrion" evidence="20"/>
<keyword evidence="6 17" id="KW-0813">Transport</keyword>
<evidence type="ECO:0000256" key="17">
    <source>
        <dbReference type="RuleBase" id="RU003297"/>
    </source>
</evidence>
<dbReference type="InterPro" id="IPR000260">
    <property type="entry name" value="NADH4_N"/>
</dbReference>
<dbReference type="GO" id="GO:0031966">
    <property type="term" value="C:mitochondrial membrane"/>
    <property type="evidence" value="ECO:0007669"/>
    <property type="project" value="UniProtKB-SubCell"/>
</dbReference>
<proteinExistence type="inferred from homology"/>
<dbReference type="GO" id="GO:0008137">
    <property type="term" value="F:NADH dehydrogenase (ubiquinone) activity"/>
    <property type="evidence" value="ECO:0007669"/>
    <property type="project" value="UniProtKB-UniRule"/>
</dbReference>
<feature type="transmembrane region" description="Helical" evidence="17">
    <location>
        <begin position="32"/>
        <end position="53"/>
    </location>
</feature>
<dbReference type="PRINTS" id="PR01437">
    <property type="entry name" value="NUOXDRDTASE4"/>
</dbReference>
<keyword evidence="10 17" id="KW-0249">Electron transport</keyword>
<feature type="transmembrane region" description="Helical" evidence="17">
    <location>
        <begin position="94"/>
        <end position="113"/>
    </location>
</feature>
<dbReference type="Pfam" id="PF01059">
    <property type="entry name" value="Oxidored_q5_N"/>
    <property type="match status" value="1"/>
</dbReference>
<keyword evidence="9" id="KW-1278">Translocase</keyword>
<protein>
    <recommendedName>
        <fullName evidence="5 17">NADH-ubiquinone oxidoreductase chain 4</fullName>
        <ecNumber evidence="4 17">7.1.1.2</ecNumber>
    </recommendedName>
</protein>
<dbReference type="GO" id="GO:0042773">
    <property type="term" value="P:ATP synthesis coupled electron transport"/>
    <property type="evidence" value="ECO:0007669"/>
    <property type="project" value="InterPro"/>
</dbReference>
<keyword evidence="13 17" id="KW-0830">Ubiquinone</keyword>
<evidence type="ECO:0000259" key="18">
    <source>
        <dbReference type="Pfam" id="PF00361"/>
    </source>
</evidence>
<feature type="transmembrane region" description="Helical" evidence="17">
    <location>
        <begin position="344"/>
        <end position="365"/>
    </location>
</feature>
<dbReference type="InterPro" id="IPR001750">
    <property type="entry name" value="ND/Mrp_TM"/>
</dbReference>
<evidence type="ECO:0000256" key="7">
    <source>
        <dbReference type="ARBA" id="ARBA00022660"/>
    </source>
</evidence>
<evidence type="ECO:0000256" key="11">
    <source>
        <dbReference type="ARBA" id="ARBA00022989"/>
    </source>
</evidence>
<evidence type="ECO:0000313" key="20">
    <source>
        <dbReference type="EMBL" id="ARO34939.1"/>
    </source>
</evidence>
<feature type="transmembrane region" description="Helical" evidence="17">
    <location>
        <begin position="6"/>
        <end position="25"/>
    </location>
</feature>
<feature type="transmembrane region" description="Helical" evidence="17">
    <location>
        <begin position="65"/>
        <end position="82"/>
    </location>
</feature>
<feature type="transmembrane region" description="Helical" evidence="17">
    <location>
        <begin position="192"/>
        <end position="215"/>
    </location>
</feature>
<evidence type="ECO:0000256" key="13">
    <source>
        <dbReference type="ARBA" id="ARBA00023075"/>
    </source>
</evidence>
<feature type="transmembrane region" description="Helical" evidence="17">
    <location>
        <begin position="255"/>
        <end position="276"/>
    </location>
</feature>
<evidence type="ECO:0000259" key="19">
    <source>
        <dbReference type="Pfam" id="PF01059"/>
    </source>
</evidence>
<comment type="similarity">
    <text evidence="3 17">Belongs to the complex I subunit 4 family.</text>
</comment>
<evidence type="ECO:0000256" key="10">
    <source>
        <dbReference type="ARBA" id="ARBA00022982"/>
    </source>
</evidence>
<evidence type="ECO:0000256" key="6">
    <source>
        <dbReference type="ARBA" id="ARBA00022448"/>
    </source>
</evidence>
<evidence type="ECO:0000256" key="15">
    <source>
        <dbReference type="ARBA" id="ARBA00023136"/>
    </source>
</evidence>
<reference evidence="20" key="1">
    <citation type="submission" date="2016-09" db="EMBL/GenBank/DDBJ databases">
        <title>The phylogeny and evolutionary history of the subfamily Cephinae (Hymenoptera: Cephidae) inferred from mitogenomes.</title>
        <authorList>
            <person name="Korkmaz E.M."/>
            <person name="Dogan O."/>
            <person name="Durel B.S."/>
            <person name="Budak M."/>
            <person name="Basibuyuk H.H."/>
        </authorList>
    </citation>
    <scope>NUCLEOTIDE SEQUENCE</scope>
</reference>
<evidence type="ECO:0000256" key="5">
    <source>
        <dbReference type="ARBA" id="ARBA00021006"/>
    </source>
</evidence>
<evidence type="ECO:0000256" key="8">
    <source>
        <dbReference type="ARBA" id="ARBA00022692"/>
    </source>
</evidence>
<name>A0A1W6Q5C9_9HYME</name>
<dbReference type="EC" id="7.1.1.2" evidence="4 17"/>
<dbReference type="InterPro" id="IPR003918">
    <property type="entry name" value="NADH_UbQ_OxRdtase"/>
</dbReference>
<keyword evidence="14 17" id="KW-0496">Mitochondrion</keyword>
<feature type="transmembrane region" description="Helical" evidence="17">
    <location>
        <begin position="227"/>
        <end position="249"/>
    </location>
</feature>
<keyword evidence="11 17" id="KW-1133">Transmembrane helix</keyword>
<feature type="transmembrane region" description="Helical" evidence="17">
    <location>
        <begin position="153"/>
        <end position="172"/>
    </location>
</feature>
<feature type="transmembrane region" description="Helical" evidence="17">
    <location>
        <begin position="311"/>
        <end position="332"/>
    </location>
</feature>
<dbReference type="PANTHER" id="PTHR43507">
    <property type="entry name" value="NADH-UBIQUINONE OXIDOREDUCTASE CHAIN 4"/>
    <property type="match status" value="1"/>
</dbReference>
<feature type="transmembrane region" description="Helical" evidence="17">
    <location>
        <begin position="406"/>
        <end position="425"/>
    </location>
</feature>
<accession>A0A1W6Q5C9</accession>
<comment type="function">
    <text evidence="1">Core subunit of the mitochondrial membrane respiratory chain NADH dehydrogenase (Complex I) that is believed to belong to the minimal assembly required for catalysis. Complex I functions in the transfer of electrons from NADH to the respiratory chain. The immediate electron acceptor for the enzyme is believed to be ubiquinone.</text>
</comment>
<feature type="transmembrane region" description="Helical" evidence="17">
    <location>
        <begin position="283"/>
        <end position="305"/>
    </location>
</feature>
<evidence type="ECO:0000256" key="12">
    <source>
        <dbReference type="ARBA" id="ARBA00023027"/>
    </source>
</evidence>
<comment type="catalytic activity">
    <reaction evidence="16 17">
        <text>a ubiquinone + NADH + 5 H(+)(in) = a ubiquinol + NAD(+) + 4 H(+)(out)</text>
        <dbReference type="Rhea" id="RHEA:29091"/>
        <dbReference type="Rhea" id="RHEA-COMP:9565"/>
        <dbReference type="Rhea" id="RHEA-COMP:9566"/>
        <dbReference type="ChEBI" id="CHEBI:15378"/>
        <dbReference type="ChEBI" id="CHEBI:16389"/>
        <dbReference type="ChEBI" id="CHEBI:17976"/>
        <dbReference type="ChEBI" id="CHEBI:57540"/>
        <dbReference type="ChEBI" id="CHEBI:57945"/>
        <dbReference type="EC" id="7.1.1.2"/>
    </reaction>
</comment>
<feature type="transmembrane region" description="Helical" evidence="17">
    <location>
        <begin position="119"/>
        <end position="141"/>
    </location>
</feature>
<evidence type="ECO:0000256" key="4">
    <source>
        <dbReference type="ARBA" id="ARBA00012944"/>
    </source>
</evidence>
<evidence type="ECO:0000256" key="2">
    <source>
        <dbReference type="ARBA" id="ARBA00004225"/>
    </source>
</evidence>
<keyword evidence="12 17" id="KW-0520">NAD</keyword>
<keyword evidence="8 17" id="KW-0812">Transmembrane</keyword>
<evidence type="ECO:0000256" key="16">
    <source>
        <dbReference type="ARBA" id="ARBA00049551"/>
    </source>
</evidence>
<dbReference type="GO" id="GO:0003954">
    <property type="term" value="F:NADH dehydrogenase activity"/>
    <property type="evidence" value="ECO:0007669"/>
    <property type="project" value="TreeGrafter"/>
</dbReference>
<dbReference type="GO" id="GO:0015990">
    <property type="term" value="P:electron transport coupled proton transport"/>
    <property type="evidence" value="ECO:0007669"/>
    <property type="project" value="TreeGrafter"/>
</dbReference>